<name>A0A8H7DKI4_9AGAR</name>
<dbReference type="EMBL" id="JACAZH010000001">
    <property type="protein sequence ID" value="KAF7377545.1"/>
    <property type="molecule type" value="Genomic_DNA"/>
</dbReference>
<accession>A0A8H7DKI4</accession>
<protein>
    <submittedName>
        <fullName evidence="2">Uncharacterized protein</fullName>
    </submittedName>
</protein>
<comment type="caution">
    <text evidence="2">The sequence shown here is derived from an EMBL/GenBank/DDBJ whole genome shotgun (WGS) entry which is preliminary data.</text>
</comment>
<reference evidence="2" key="1">
    <citation type="submission" date="2020-05" db="EMBL/GenBank/DDBJ databases">
        <title>Mycena genomes resolve the evolution of fungal bioluminescence.</title>
        <authorList>
            <person name="Tsai I.J."/>
        </authorList>
    </citation>
    <scope>NUCLEOTIDE SEQUENCE</scope>
    <source>
        <strain evidence="2">160909Yilan</strain>
    </source>
</reference>
<organism evidence="2 3">
    <name type="scientific">Mycena sanguinolenta</name>
    <dbReference type="NCBI Taxonomy" id="230812"/>
    <lineage>
        <taxon>Eukaryota</taxon>
        <taxon>Fungi</taxon>
        <taxon>Dikarya</taxon>
        <taxon>Basidiomycota</taxon>
        <taxon>Agaricomycotina</taxon>
        <taxon>Agaricomycetes</taxon>
        <taxon>Agaricomycetidae</taxon>
        <taxon>Agaricales</taxon>
        <taxon>Marasmiineae</taxon>
        <taxon>Mycenaceae</taxon>
        <taxon>Mycena</taxon>
    </lineage>
</organism>
<proteinExistence type="predicted"/>
<sequence length="221" mass="25479">MKAQHLDLIGFGVQVLAASDQGRLDHRSKNTRWLYARDDLPDWDLDHLVYCYWMDEEHPAEEDRCFVATMEMREDGKVMRPKLRTMRRSIHQKGLNKVAGELGDCTAVRARLGRAFRRSHPAILPPPPPYTQTNSARDSRRPRPLLPHPLASLRLRRAILDRQPCRSRTRAIRRRTIAPRARVLHHPPALCMASRVLLSSIEAFHATPHALCITRSRRTDA</sequence>
<evidence type="ECO:0000256" key="1">
    <source>
        <dbReference type="SAM" id="MobiDB-lite"/>
    </source>
</evidence>
<evidence type="ECO:0000313" key="2">
    <source>
        <dbReference type="EMBL" id="KAF7377545.1"/>
    </source>
</evidence>
<gene>
    <name evidence="2" type="ORF">MSAN_00176800</name>
</gene>
<dbReference type="AlphaFoldDB" id="A0A8H7DKI4"/>
<evidence type="ECO:0000313" key="3">
    <source>
        <dbReference type="Proteomes" id="UP000623467"/>
    </source>
</evidence>
<keyword evidence="3" id="KW-1185">Reference proteome</keyword>
<feature type="region of interest" description="Disordered" evidence="1">
    <location>
        <begin position="118"/>
        <end position="147"/>
    </location>
</feature>
<dbReference type="Proteomes" id="UP000623467">
    <property type="component" value="Unassembled WGS sequence"/>
</dbReference>